<keyword evidence="4" id="KW-0269">Exonuclease</keyword>
<evidence type="ECO:0000256" key="4">
    <source>
        <dbReference type="ARBA" id="ARBA00022839"/>
    </source>
</evidence>
<dbReference type="SUPFAM" id="SSF64182">
    <property type="entry name" value="DHH phosphoesterases"/>
    <property type="match status" value="1"/>
</dbReference>
<dbReference type="OrthoDB" id="9809852at2"/>
<dbReference type="Pfam" id="PF01368">
    <property type="entry name" value="DHH"/>
    <property type="match status" value="1"/>
</dbReference>
<dbReference type="Gene3D" id="3.90.1640.30">
    <property type="match status" value="1"/>
</dbReference>
<dbReference type="InterPro" id="IPR038763">
    <property type="entry name" value="DHH_sf"/>
</dbReference>
<feature type="domain" description="Rhodanese" evidence="5">
    <location>
        <begin position="97"/>
        <end position="162"/>
    </location>
</feature>
<dbReference type="InterPro" id="IPR041122">
    <property type="entry name" value="RecJ_OB"/>
</dbReference>
<accession>A0A4R5KCA2</accession>
<dbReference type="InterPro" id="IPR001763">
    <property type="entry name" value="Rhodanese-like_dom"/>
</dbReference>
<protein>
    <submittedName>
        <fullName evidence="6">Phosphoesterase</fullName>
    </submittedName>
</protein>
<gene>
    <name evidence="6" type="ORF">E1809_20345</name>
</gene>
<dbReference type="Proteomes" id="UP000295511">
    <property type="component" value="Unassembled WGS sequence"/>
</dbReference>
<dbReference type="EMBL" id="SMRU01000028">
    <property type="protein sequence ID" value="TDF91670.1"/>
    <property type="molecule type" value="Genomic_DNA"/>
</dbReference>
<evidence type="ECO:0000313" key="7">
    <source>
        <dbReference type="Proteomes" id="UP000295511"/>
    </source>
</evidence>
<organism evidence="6 7">
    <name type="scientific">Arthrobacter terricola</name>
    <dbReference type="NCBI Taxonomy" id="2547396"/>
    <lineage>
        <taxon>Bacteria</taxon>
        <taxon>Bacillati</taxon>
        <taxon>Actinomycetota</taxon>
        <taxon>Actinomycetes</taxon>
        <taxon>Micrococcales</taxon>
        <taxon>Micrococcaceae</taxon>
        <taxon>Arthrobacter</taxon>
    </lineage>
</organism>
<keyword evidence="3" id="KW-0378">Hydrolase</keyword>
<evidence type="ECO:0000256" key="3">
    <source>
        <dbReference type="ARBA" id="ARBA00022801"/>
    </source>
</evidence>
<dbReference type="InterPro" id="IPR001667">
    <property type="entry name" value="DDH_dom"/>
</dbReference>
<dbReference type="PROSITE" id="PS50206">
    <property type="entry name" value="RHODANESE_3"/>
    <property type="match status" value="1"/>
</dbReference>
<dbReference type="GO" id="GO:0004527">
    <property type="term" value="F:exonuclease activity"/>
    <property type="evidence" value="ECO:0007669"/>
    <property type="project" value="UniProtKB-KW"/>
</dbReference>
<comment type="similarity">
    <text evidence="1">Belongs to the RecJ family.</text>
</comment>
<dbReference type="Gene3D" id="2.40.50.460">
    <property type="match status" value="1"/>
</dbReference>
<name>A0A4R5KCA2_9MICC</name>
<dbReference type="RefSeq" id="WP_133206063.1">
    <property type="nucleotide sequence ID" value="NZ_SMRU01000028.1"/>
</dbReference>
<evidence type="ECO:0000256" key="1">
    <source>
        <dbReference type="ARBA" id="ARBA00005915"/>
    </source>
</evidence>
<keyword evidence="2" id="KW-0540">Nuclease</keyword>
<dbReference type="InterPro" id="IPR051673">
    <property type="entry name" value="SSDNA_exonuclease_RecJ"/>
</dbReference>
<proteinExistence type="inferred from homology"/>
<evidence type="ECO:0000256" key="2">
    <source>
        <dbReference type="ARBA" id="ARBA00022722"/>
    </source>
</evidence>
<dbReference type="Gene3D" id="3.10.310.30">
    <property type="match status" value="1"/>
</dbReference>
<sequence>MTPTPLIPDSDPQWGEAGVVTDLFTLLCQRRGWTDEFLAAIDRADHDPLKDLDTLVAALEETRSTGGVITIAPDFDMDGIASGVLGYAGLKELGFCVNLHIPDYRRGHDLTPDDIAEIHGIFPATTVLLTCDGGVNSHAGVQAARALGWKVFVTDHHQELEPGSCADITVDPCRLDETYSLRGICGAHVLYQVLEAYALAHQPFRLWAVRLLRLFAGLGTVSDVMPVLYENRQLVRDSLSIARLLRVPAPLVIPNQRGSLDPDPDAIETGHATLLQLLAAEPHDPAYVGAFEGFAVLLKAFAQAGKAKSIDDIDEGFYGFYVAPAMNSPRRIGTPLSDCFAVFTAATTQQKLAAAGRVIINNDRRKELVAGYLKELTGGDQPLAPWVYFSAAPMGMYGLLAAHMMHATGHPVVVANRPSSPKDAVSGSARAPGWFDMITALDGREGLEAVGHRQACGVRVSTAALLDDLVRILRDTTQQLMPGPGEAGHPAGDLTLGPAPDCDAPLENVDPLIEMVRRLETLKPFGHDFTEPVFEIVLDAFRVDRIGSEDQHLRLVTPTGMACLWWNAAEEHHERLAGHSQQDGAGPLRFLARLQLNTFRDETRLQAVIQEPLE</sequence>
<keyword evidence="7" id="KW-1185">Reference proteome</keyword>
<comment type="caution">
    <text evidence="6">The sequence shown here is derived from an EMBL/GenBank/DDBJ whole genome shotgun (WGS) entry which is preliminary data.</text>
</comment>
<dbReference type="AlphaFoldDB" id="A0A4R5KCA2"/>
<evidence type="ECO:0000259" key="5">
    <source>
        <dbReference type="PROSITE" id="PS50206"/>
    </source>
</evidence>
<dbReference type="PANTHER" id="PTHR30255:SF2">
    <property type="entry name" value="SINGLE-STRANDED-DNA-SPECIFIC EXONUCLEASE RECJ"/>
    <property type="match status" value="1"/>
</dbReference>
<reference evidence="6 7" key="1">
    <citation type="submission" date="2019-03" db="EMBL/GenBank/DDBJ databases">
        <title>Whole genome sequence of Arthrobacter sp JH1-1.</title>
        <authorList>
            <person name="Trinh H.N."/>
        </authorList>
    </citation>
    <scope>NUCLEOTIDE SEQUENCE [LARGE SCALE GENOMIC DNA]</scope>
    <source>
        <strain evidence="6 7">JH1-1</strain>
    </source>
</reference>
<dbReference type="PANTHER" id="PTHR30255">
    <property type="entry name" value="SINGLE-STRANDED-DNA-SPECIFIC EXONUCLEASE RECJ"/>
    <property type="match status" value="1"/>
</dbReference>
<dbReference type="Pfam" id="PF17768">
    <property type="entry name" value="RecJ_OB"/>
    <property type="match status" value="1"/>
</dbReference>
<evidence type="ECO:0000313" key="6">
    <source>
        <dbReference type="EMBL" id="TDF91670.1"/>
    </source>
</evidence>